<keyword evidence="3" id="KW-1185">Reference proteome</keyword>
<feature type="compositionally biased region" description="Basic and acidic residues" evidence="1">
    <location>
        <begin position="285"/>
        <end position="295"/>
    </location>
</feature>
<sequence length="605" mass="66566">MLGTGTGPIRPRVQTARVQPANEQRPILGPRRHLRATGLANRRWASVIQVQSCQPYAPCLVSTSTPTLTPTPTSRSLPTRTRFCHAQCAAPRHAETWIAIADADADADIDALDGGVDARTVYRSTVPEHKNQVVDSDSSSRPSDHTGIQIPRTATIQASVSRFPSPKKRPWNPRESLANPRPRPRSHARGKMGRRIIAAPAGPITRHAPSISGAARTEHRAPSGEGRHAVVPLSTSTVAAERRPSSSESHVWGYLATWLFGIALLVPGVSPFTRTTHPRYQNAKPESETRGDTSDDCVRHRCRRARAPASDDWIVDRRSRPAGIWRCAPWIGVRGRGMYIKRSCKTGPRAAAGLTRRPRPRPRLRRVNSCHGASEAHVRIRCLRPCGCSDAEWVGRLRIRNRVGAMHVGATMSLYMYEAPDRNPKRSGLDRAAHQPRPPPLCKPRHCRAAWPGIRRTVTQFTVPSPNRFQAPARVATASTRTARTRPRSDTDTRTATATIVTVRQPARAAEHHLDAPCPAGNRKLRRAGRGQDSQGDRAGYSAGTDAYTARHTSGIRRRMSRFATVSETMKRMLTTPYTSALWTLTAPRSIACGFLLEEGKKGSA</sequence>
<evidence type="ECO:0000313" key="2">
    <source>
        <dbReference type="EMBL" id="TFY66546.1"/>
    </source>
</evidence>
<evidence type="ECO:0000256" key="1">
    <source>
        <dbReference type="SAM" id="MobiDB-lite"/>
    </source>
</evidence>
<name>A0A4Y9YVF2_9AGAM</name>
<feature type="region of interest" description="Disordered" evidence="1">
    <location>
        <begin position="127"/>
        <end position="191"/>
    </location>
</feature>
<dbReference type="EMBL" id="SEOQ01000238">
    <property type="protein sequence ID" value="TFY66546.1"/>
    <property type="molecule type" value="Genomic_DNA"/>
</dbReference>
<feature type="compositionally biased region" description="Polar residues" evidence="1">
    <location>
        <begin position="152"/>
        <end position="162"/>
    </location>
</feature>
<feature type="compositionally biased region" description="Basic and acidic residues" evidence="1">
    <location>
        <begin position="423"/>
        <end position="433"/>
    </location>
</feature>
<protein>
    <submittedName>
        <fullName evidence="2">Uncharacterized protein</fullName>
    </submittedName>
</protein>
<feature type="compositionally biased region" description="Low complexity" evidence="1">
    <location>
        <begin position="494"/>
        <end position="504"/>
    </location>
</feature>
<feature type="region of interest" description="Disordered" evidence="1">
    <location>
        <begin position="204"/>
        <end position="244"/>
    </location>
</feature>
<dbReference type="AlphaFoldDB" id="A0A4Y9YVF2"/>
<evidence type="ECO:0000313" key="3">
    <source>
        <dbReference type="Proteomes" id="UP000298327"/>
    </source>
</evidence>
<dbReference type="Proteomes" id="UP000298327">
    <property type="component" value="Unassembled WGS sequence"/>
</dbReference>
<feature type="region of interest" description="Disordered" evidence="1">
    <location>
        <begin position="423"/>
        <end position="443"/>
    </location>
</feature>
<feature type="region of interest" description="Disordered" evidence="1">
    <location>
        <begin position="275"/>
        <end position="295"/>
    </location>
</feature>
<comment type="caution">
    <text evidence="2">The sequence shown here is derived from an EMBL/GenBank/DDBJ whole genome shotgun (WGS) entry which is preliminary data.</text>
</comment>
<feature type="compositionally biased region" description="Basic and acidic residues" evidence="1">
    <location>
        <begin position="216"/>
        <end position="228"/>
    </location>
</feature>
<organism evidence="2 3">
    <name type="scientific">Dentipellis fragilis</name>
    <dbReference type="NCBI Taxonomy" id="205917"/>
    <lineage>
        <taxon>Eukaryota</taxon>
        <taxon>Fungi</taxon>
        <taxon>Dikarya</taxon>
        <taxon>Basidiomycota</taxon>
        <taxon>Agaricomycotina</taxon>
        <taxon>Agaricomycetes</taxon>
        <taxon>Russulales</taxon>
        <taxon>Hericiaceae</taxon>
        <taxon>Dentipellis</taxon>
    </lineage>
</organism>
<accession>A0A4Y9YVF2</accession>
<feature type="region of interest" description="Disordered" evidence="1">
    <location>
        <begin position="472"/>
        <end position="544"/>
    </location>
</feature>
<reference evidence="2 3" key="1">
    <citation type="submission" date="2019-02" db="EMBL/GenBank/DDBJ databases">
        <title>Genome sequencing of the rare red list fungi Dentipellis fragilis.</title>
        <authorList>
            <person name="Buettner E."/>
            <person name="Kellner H."/>
        </authorList>
    </citation>
    <scope>NUCLEOTIDE SEQUENCE [LARGE SCALE GENOMIC DNA]</scope>
    <source>
        <strain evidence="2 3">DSM 105465</strain>
    </source>
</reference>
<feature type="compositionally biased region" description="Basic residues" evidence="1">
    <location>
        <begin position="182"/>
        <end position="191"/>
    </location>
</feature>
<gene>
    <name evidence="2" type="ORF">EVG20_g4539</name>
</gene>
<feature type="region of interest" description="Disordered" evidence="1">
    <location>
        <begin position="1"/>
        <end position="28"/>
    </location>
</feature>
<proteinExistence type="predicted"/>
<feature type="compositionally biased region" description="Low complexity" evidence="1">
    <location>
        <begin position="472"/>
        <end position="482"/>
    </location>
</feature>